<keyword evidence="1" id="KW-0812">Transmembrane</keyword>
<feature type="transmembrane region" description="Helical" evidence="1">
    <location>
        <begin position="245"/>
        <end position="267"/>
    </location>
</feature>
<dbReference type="EMBL" id="JANKBY010000458">
    <property type="protein sequence ID" value="MCR1824919.1"/>
    <property type="molecule type" value="Genomic_DNA"/>
</dbReference>
<comment type="caution">
    <text evidence="2">The sequence shown here is derived from an EMBL/GenBank/DDBJ whole genome shotgun (WGS) entry which is preliminary data.</text>
</comment>
<dbReference type="InterPro" id="IPR031599">
    <property type="entry name" value="ABC_tran_2"/>
</dbReference>
<keyword evidence="3" id="KW-1185">Reference proteome</keyword>
<accession>A0A9X2MEI5</accession>
<evidence type="ECO:0000256" key="1">
    <source>
        <dbReference type="SAM" id="Phobius"/>
    </source>
</evidence>
<feature type="transmembrane region" description="Helical" evidence="1">
    <location>
        <begin position="357"/>
        <end position="379"/>
    </location>
</feature>
<dbReference type="Pfam" id="PF16949">
    <property type="entry name" value="ABC_tran_2"/>
    <property type="match status" value="1"/>
</dbReference>
<feature type="transmembrane region" description="Helical" evidence="1">
    <location>
        <begin position="32"/>
        <end position="58"/>
    </location>
</feature>
<keyword evidence="1" id="KW-0472">Membrane</keyword>
<feature type="transmembrane region" description="Helical" evidence="1">
    <location>
        <begin position="188"/>
        <end position="208"/>
    </location>
</feature>
<dbReference type="RefSeq" id="WP_257560863.1">
    <property type="nucleotide sequence ID" value="NZ_JANKBY010000458.1"/>
</dbReference>
<evidence type="ECO:0000313" key="2">
    <source>
        <dbReference type="EMBL" id="MCR1824919.1"/>
    </source>
</evidence>
<protein>
    <submittedName>
        <fullName evidence="2">ABC transporter permease</fullName>
    </submittedName>
</protein>
<feature type="transmembrane region" description="Helical" evidence="1">
    <location>
        <begin position="428"/>
        <end position="454"/>
    </location>
</feature>
<reference evidence="2" key="1">
    <citation type="submission" date="2022-07" db="EMBL/GenBank/DDBJ databases">
        <title>Enhanced cultured diversity of the mouse gut microbiota enables custom-made synthetic communities.</title>
        <authorList>
            <person name="Afrizal A."/>
        </authorList>
    </citation>
    <scope>NUCLEOTIDE SEQUENCE</scope>
    <source>
        <strain evidence="2">DSM 29186</strain>
    </source>
</reference>
<dbReference type="AlphaFoldDB" id="A0A9X2MEI5"/>
<feature type="transmembrane region" description="Helical" evidence="1">
    <location>
        <begin position="118"/>
        <end position="142"/>
    </location>
</feature>
<keyword evidence="1" id="KW-1133">Transmembrane helix</keyword>
<feature type="transmembrane region" description="Helical" evidence="1">
    <location>
        <begin position="70"/>
        <end position="88"/>
    </location>
</feature>
<dbReference type="Proteomes" id="UP001140817">
    <property type="component" value="Unassembled WGS sequence"/>
</dbReference>
<feature type="transmembrane region" description="Helical" evidence="1">
    <location>
        <begin position="148"/>
        <end position="176"/>
    </location>
</feature>
<sequence>MSNLALLMKNTLKNESGINKLKYADKSDKIKAIGMVLLITFTIVMLSAYGFVACFYLSDFLVKINQMELLLILGIIGCTMATFFTSIYKASSYLFQSKDYEMLTSLPIKQSSILSSKIIMLIFNNYLFALPCLLIPGIVYFIKVNTGALYFPFLIILILTSPLIPTIISSIIAFIITNISSRSKKNNLISIVLNLSLVAIVVILSFNLQNVMMSIIQNSSSIIEATQKLYMPAYYFVDALKNNSIISLVIFVLISIVPTALFVYLFANNFNKINSKLSETYKSNNYKFKELKSSKPVIALLKKEVKRYFSSTIYVMNTFVGMIILFLFTVAILVIGYDKIAQILEIAVVKEMIAIQIIGITLFCIIMTNTACVSISLEGKNLWILKSSPIKEMDIFKSKILLNIILTIPISIICFLVLSFRLGFGMKFTTLVILTIILISIFIATLGIFINLLYPKMDFTSDVAVVKRGASVIISMISRYIKWKYR</sequence>
<feature type="transmembrane region" description="Helical" evidence="1">
    <location>
        <begin position="400"/>
        <end position="422"/>
    </location>
</feature>
<organism evidence="2 3">
    <name type="scientific">Terrisporobacter muris</name>
    <dbReference type="NCBI Taxonomy" id="2963284"/>
    <lineage>
        <taxon>Bacteria</taxon>
        <taxon>Bacillati</taxon>
        <taxon>Bacillota</taxon>
        <taxon>Clostridia</taxon>
        <taxon>Peptostreptococcales</taxon>
        <taxon>Peptostreptococcaceae</taxon>
        <taxon>Terrisporobacter</taxon>
    </lineage>
</organism>
<proteinExistence type="predicted"/>
<gene>
    <name evidence="2" type="ORF">NSA58_19235</name>
</gene>
<evidence type="ECO:0000313" key="3">
    <source>
        <dbReference type="Proteomes" id="UP001140817"/>
    </source>
</evidence>
<feature type="transmembrane region" description="Helical" evidence="1">
    <location>
        <begin position="313"/>
        <end position="337"/>
    </location>
</feature>
<name>A0A9X2MEI5_9FIRM</name>